<dbReference type="SMR" id="Q9ALM9"/>
<name>Q9ALM9_SACSN</name>
<evidence type="ECO:0000256" key="4">
    <source>
        <dbReference type="ARBA" id="ARBA00022691"/>
    </source>
</evidence>
<feature type="binding site" evidence="13">
    <location>
        <position position="191"/>
    </location>
    <ligand>
        <name>S-adenosyl-L-homocysteine</name>
        <dbReference type="ChEBI" id="CHEBI:57856"/>
    </ligand>
</feature>
<dbReference type="GO" id="GO:0032259">
    <property type="term" value="P:methylation"/>
    <property type="evidence" value="ECO:0007669"/>
    <property type="project" value="UniProtKB-KW"/>
</dbReference>
<dbReference type="BioCyc" id="MetaCyc:MONOMER-17605"/>
<dbReference type="PANTHER" id="PTHR40036">
    <property type="entry name" value="MACROCIN O-METHYLTRANSFERASE"/>
    <property type="match status" value="1"/>
</dbReference>
<dbReference type="PDBsum" id="4CE0"/>
<dbReference type="InterPro" id="IPR008884">
    <property type="entry name" value="TylF_MeTrfase"/>
</dbReference>
<keyword evidence="4" id="KW-0949">S-adenosyl-L-methionine</keyword>
<dbReference type="Pfam" id="PF05711">
    <property type="entry name" value="TylF"/>
    <property type="match status" value="1"/>
</dbReference>
<keyword evidence="7" id="KW-0045">Antibiotic biosynthesis</keyword>
<evidence type="ECO:0000256" key="8">
    <source>
        <dbReference type="ARBA" id="ARBA00060900"/>
    </source>
</evidence>
<feature type="binding site" evidence="13">
    <location>
        <position position="112"/>
    </location>
    <ligand>
        <name>S-adenosyl-L-homocysteine</name>
        <dbReference type="ChEBI" id="CHEBI:57856"/>
    </ligand>
</feature>
<reference evidence="12 13" key="2">
    <citation type="submission" date="2013-11" db="PDB data bank">
        <title>Crystal Structure and Functional Insights of Spinosyn Rhamnosyl 4'-O-Methyltransferase Spnh from Saccharopolyspora Spinosa.</title>
        <authorList>
            <person name="Lin Y.-C."/>
            <person name="Huang S.-P."/>
            <person name="Huang B.-L."/>
            <person name="Chen Y.-H."/>
            <person name="Lin T.-Y."/>
            <person name="Chen Y.-J."/>
            <person name="Chiu H.-T."/>
        </authorList>
    </citation>
    <scope>X-RAY CRYSTALLOGRAPHY (2.00 ANGSTROMS) IN COMPLEX WITH MG(2+) AND S-ADENOSYL-L-HOMOCYSTEINE</scope>
</reference>
<dbReference type="PDBsum" id="5I10"/>
<evidence type="ECO:0000256" key="6">
    <source>
        <dbReference type="ARBA" id="ARBA00022842"/>
    </source>
</evidence>
<evidence type="ECO:0000256" key="5">
    <source>
        <dbReference type="ARBA" id="ARBA00022723"/>
    </source>
</evidence>
<evidence type="ECO:0000256" key="7">
    <source>
        <dbReference type="ARBA" id="ARBA00023194"/>
    </source>
</evidence>
<dbReference type="EMBL" id="PJNB01000001">
    <property type="protein sequence ID" value="PKW18359.1"/>
    <property type="molecule type" value="Genomic_DNA"/>
</dbReference>
<reference evidence="10 11" key="4">
    <citation type="submission" date="2017-12" db="EMBL/GenBank/DDBJ databases">
        <title>Sequencing the genomes of 1000 Actinobacteria strains.</title>
        <authorList>
            <person name="Klenk H.-P."/>
        </authorList>
    </citation>
    <scope>NUCLEOTIDE SEQUENCE [LARGE SCALE GENOMIC DNA]</scope>
    <source>
        <strain evidence="11">ATCC 49460 / DSM 44228 / JCM 9375 / NBRC 15153 / NRRL 18395 / A83543.1</strain>
        <strain evidence="10">DSM 44228</strain>
    </source>
</reference>
<dbReference type="PDB" id="5I10">
    <property type="method" value="X-ray"/>
    <property type="resolution" value="2.00 A"/>
    <property type="chains" value="A=1-250"/>
</dbReference>
<comment type="pathway">
    <text evidence="1">Antibiotic biosynthesis.</text>
</comment>
<evidence type="ECO:0000313" key="9">
    <source>
        <dbReference type="EMBL" id="AAG23269.1"/>
    </source>
</evidence>
<dbReference type="PANTHER" id="PTHR40036:SF1">
    <property type="entry name" value="MACROCIN O-METHYLTRANSFERASE"/>
    <property type="match status" value="1"/>
</dbReference>
<feature type="binding site" evidence="12 13">
    <location>
        <position position="212"/>
    </location>
    <ligand>
        <name>Mg(2+)</name>
        <dbReference type="ChEBI" id="CHEBI:18420"/>
    </ligand>
</feature>
<dbReference type="InterPro" id="IPR029063">
    <property type="entry name" value="SAM-dependent_MTases_sf"/>
</dbReference>
<proteinExistence type="evidence at protein level"/>
<dbReference type="Proteomes" id="UP000233786">
    <property type="component" value="Unassembled WGS sequence"/>
</dbReference>
<dbReference type="PDB" id="4CE0">
    <property type="method" value="X-ray"/>
    <property type="resolution" value="2.00 A"/>
    <property type="chains" value="A=1-250"/>
</dbReference>
<feature type="binding site" evidence="13">
    <location>
        <position position="115"/>
    </location>
    <ligand>
        <name>S-adenosyl-L-homocysteine</name>
        <dbReference type="ChEBI" id="CHEBI:57856"/>
    </ligand>
</feature>
<gene>
    <name evidence="9" type="primary">spnH</name>
    <name evidence="10" type="ORF">A8926_6436</name>
</gene>
<accession>Q9ALM9</accession>
<evidence type="ECO:0007829" key="12">
    <source>
        <dbReference type="PDB" id="4CDZ"/>
    </source>
</evidence>
<dbReference type="GO" id="GO:0017000">
    <property type="term" value="P:antibiotic biosynthetic process"/>
    <property type="evidence" value="ECO:0007669"/>
    <property type="project" value="UniProtKB-KW"/>
</dbReference>
<dbReference type="AlphaFoldDB" id="Q9ALM9"/>
<dbReference type="GO" id="GO:0046872">
    <property type="term" value="F:metal ion binding"/>
    <property type="evidence" value="ECO:0007669"/>
    <property type="project" value="UniProtKB-KW"/>
</dbReference>
<dbReference type="Gene3D" id="3.40.50.150">
    <property type="entry name" value="Vaccinia Virus protein VP39"/>
    <property type="match status" value="1"/>
</dbReference>
<reference evidence="14" key="3">
    <citation type="submission" date="2016-02" db="PDB data bank">
        <title>Crystal structure of spinosyn rhamnosyl 4'-O-methyltransferase spnh mutant T242Q from Saccharopolyspora Spinosa.</title>
        <authorList>
            <person name="Lin Y.-C."/>
            <person name="Huang S.-P."/>
            <person name="Huang B.-L."/>
            <person name="Chen Y.-H."/>
            <person name="Chen Y.-J."/>
            <person name="Chiu H.-T."/>
        </authorList>
    </citation>
    <scope>X-RAY CRYSTALLOGRAPHY (2.00 ANGSTROMS) IN COMPLEX WITH MG(2+)</scope>
</reference>
<sequence length="250" mass="28055">MPSQNALYLDLLKKVLTNTIYSDRPHPNAWQDNTDYRQAARAKGTDWPTVAHTMIGLERLDNLQHCVEAVLADGVPGDFAETGVWRGGACIFMRAVLQAFGDTGRTVWVVDSFQGMPESSAQDHQADQAMALHEYNDVLGVSLETVRQNFARYGLLDEQVRFLPGWFRDTLPTAPIQELAVLRLDGDLYESTMDSLRNLYPKLSPGGFVIIDDYFLPSCQDAVKGFRAELGITEPIHDIDGTGAYWRRSW</sequence>
<evidence type="ECO:0000313" key="10">
    <source>
        <dbReference type="EMBL" id="PKW18359.1"/>
    </source>
</evidence>
<dbReference type="RefSeq" id="WP_010309406.1">
    <property type="nucleotide sequence ID" value="NZ_CP061007.1"/>
</dbReference>
<evidence type="ECO:0007829" key="13">
    <source>
        <dbReference type="PDB" id="4CE0"/>
    </source>
</evidence>
<keyword evidence="3 9" id="KW-0808">Transferase</keyword>
<organism evidence="9">
    <name type="scientific">Saccharopolyspora spinosa</name>
    <dbReference type="NCBI Taxonomy" id="60894"/>
    <lineage>
        <taxon>Bacteria</taxon>
        <taxon>Bacillati</taxon>
        <taxon>Actinomycetota</taxon>
        <taxon>Actinomycetes</taxon>
        <taxon>Pseudonocardiales</taxon>
        <taxon>Pseudonocardiaceae</taxon>
        <taxon>Saccharopolyspora</taxon>
    </lineage>
</organism>
<feature type="binding site" evidence="13">
    <location>
        <position position="167"/>
    </location>
    <ligand>
        <name>S-adenosyl-L-homocysteine</name>
        <dbReference type="ChEBI" id="CHEBI:57856"/>
    </ligand>
</feature>
<dbReference type="OrthoDB" id="3826968at2"/>
<dbReference type="PDB" id="4CDZ">
    <property type="method" value="X-ray"/>
    <property type="resolution" value="2.50 A"/>
    <property type="chains" value="A=1-250"/>
</dbReference>
<evidence type="ECO:0000256" key="2">
    <source>
        <dbReference type="ARBA" id="ARBA00022603"/>
    </source>
</evidence>
<keyword evidence="2 9" id="KW-0489">Methyltransferase</keyword>
<dbReference type="EMBL" id="AY007564">
    <property type="protein sequence ID" value="AAG23269.1"/>
    <property type="molecule type" value="Genomic_DNA"/>
</dbReference>
<comment type="similarity">
    <text evidence="8">Belongs to the methyltransferase TylF/MycF family.</text>
</comment>
<keyword evidence="12 13" id="KW-0002">3D-structure</keyword>
<dbReference type="SUPFAM" id="SSF53335">
    <property type="entry name" value="S-adenosyl-L-methionine-dependent methyltransferases"/>
    <property type="match status" value="1"/>
</dbReference>
<evidence type="ECO:0007829" key="14">
    <source>
        <dbReference type="PDB" id="5I10"/>
    </source>
</evidence>
<evidence type="ECO:0000256" key="1">
    <source>
        <dbReference type="ARBA" id="ARBA00004792"/>
    </source>
</evidence>
<feature type="binding site" evidence="12 13">
    <location>
        <position position="185"/>
    </location>
    <ligand>
        <name>Mg(2+)</name>
        <dbReference type="ChEBI" id="CHEBI:18420"/>
    </ligand>
</feature>
<reference evidence="9" key="1">
    <citation type="journal article" date="2001" name="Chem. Biol.">
        <title>Cloning and analysis of the spinosad biosynthetic gene cluster of Saccharopolyspora spinosa.</title>
        <authorList>
            <person name="Waldron C."/>
            <person name="Matsushima P."/>
            <person name="Rosteck P.R.Jr."/>
            <person name="Broughton M.C."/>
            <person name="Turner J."/>
            <person name="Madduri K."/>
            <person name="Crawford K.P."/>
            <person name="Merlo D.J."/>
            <person name="Baltz R.H."/>
        </authorList>
    </citation>
    <scope>NUCLEOTIDE SEQUENCE</scope>
</reference>
<dbReference type="STRING" id="994479.GCA_000194155_04535"/>
<keyword evidence="6" id="KW-0460">Magnesium</keyword>
<evidence type="ECO:0000256" key="3">
    <source>
        <dbReference type="ARBA" id="ARBA00022679"/>
    </source>
</evidence>
<keyword evidence="5 12" id="KW-0479">Metal-binding</keyword>
<feature type="binding site" evidence="13">
    <location>
        <position position="85"/>
    </location>
    <ligand>
        <name>S-adenosyl-L-homocysteine</name>
        <dbReference type="ChEBI" id="CHEBI:57856"/>
    </ligand>
</feature>
<feature type="binding site" evidence="13">
    <location>
        <position position="111"/>
    </location>
    <ligand>
        <name>S-adenosyl-L-homocysteine</name>
        <dbReference type="ChEBI" id="CHEBI:57856"/>
    </ligand>
</feature>
<keyword evidence="11" id="KW-1185">Reference proteome</keyword>
<dbReference type="FunFam" id="3.40.50.150:FF:000331">
    <property type="entry name" value="Macrocin O-methyltransferase"/>
    <property type="match status" value="1"/>
</dbReference>
<feature type="binding site" evidence="12 13">
    <location>
        <position position="213"/>
    </location>
    <ligand>
        <name>Mg(2+)</name>
        <dbReference type="ChEBI" id="CHEBI:18420"/>
    </ligand>
</feature>
<dbReference type="GO" id="GO:0008168">
    <property type="term" value="F:methyltransferase activity"/>
    <property type="evidence" value="ECO:0007669"/>
    <property type="project" value="UniProtKB-KW"/>
</dbReference>
<protein>
    <submittedName>
        <fullName evidence="10">O-methyltransferase/macrocin O-methyltransferase/8-demethyl-8-(2, 3-dimethoxy-alpha-L-rhamnosyl)tetracenomycin-C 4'-O-methyltransferase</fullName>
    </submittedName>
    <submittedName>
        <fullName evidence="9">Probable O-methyltransferase</fullName>
    </submittedName>
</protein>
<dbReference type="PDBsum" id="4CDZ"/>
<evidence type="ECO:0000313" key="11">
    <source>
        <dbReference type="Proteomes" id="UP000233786"/>
    </source>
</evidence>